<protein>
    <submittedName>
        <fullName evidence="1">Uncharacterized protein</fullName>
    </submittedName>
</protein>
<gene>
    <name evidence="1" type="ORF">C772_00896</name>
</gene>
<organism evidence="1 2">
    <name type="scientific">Bhargavaea cecembensis DSE10</name>
    <dbReference type="NCBI Taxonomy" id="1235279"/>
    <lineage>
        <taxon>Bacteria</taxon>
        <taxon>Bacillati</taxon>
        <taxon>Bacillota</taxon>
        <taxon>Bacilli</taxon>
        <taxon>Bacillales</taxon>
        <taxon>Caryophanaceae</taxon>
        <taxon>Bhargavaea</taxon>
    </lineage>
</organism>
<name>M7NJD8_9BACL</name>
<evidence type="ECO:0000313" key="1">
    <source>
        <dbReference type="EMBL" id="EMR07251.1"/>
    </source>
</evidence>
<sequence>MRKAVRRVPDGFFVANFVIRDGNLVIPLSSFVIRPEYSRE</sequence>
<proteinExistence type="predicted"/>
<evidence type="ECO:0000313" key="2">
    <source>
        <dbReference type="Proteomes" id="UP000011919"/>
    </source>
</evidence>
<comment type="caution">
    <text evidence="1">The sequence shown here is derived from an EMBL/GenBank/DDBJ whole genome shotgun (WGS) entry which is preliminary data.</text>
</comment>
<dbReference type="EMBL" id="AOFT01000003">
    <property type="protein sequence ID" value="EMR07251.1"/>
    <property type="molecule type" value="Genomic_DNA"/>
</dbReference>
<reference evidence="1 2" key="1">
    <citation type="journal article" date="2013" name="Genome Announc.">
        <title>Draft Genome Sequence of Bhargavaea cecembensis Strain DSE10T, Isolated from a Deep-Sea Sediment Sample Collected at a Depth of 5,904 m from the Chagos-Laccadive Ridge System in the Indian Ocean.</title>
        <authorList>
            <person name="Shivaji S."/>
            <person name="Ara S."/>
            <person name="Begum Z."/>
            <person name="Ruth M."/>
            <person name="Singh A."/>
            <person name="Kumar Pinnaka A."/>
        </authorList>
    </citation>
    <scope>NUCLEOTIDE SEQUENCE [LARGE SCALE GENOMIC DNA]</scope>
    <source>
        <strain evidence="1 2">DSE10</strain>
    </source>
</reference>
<dbReference type="Proteomes" id="UP000011919">
    <property type="component" value="Unassembled WGS sequence"/>
</dbReference>
<accession>M7NJD8</accession>
<keyword evidence="2" id="KW-1185">Reference proteome</keyword>
<dbReference type="AlphaFoldDB" id="M7NJD8"/>